<dbReference type="Pfam" id="PF13173">
    <property type="entry name" value="AAA_14"/>
    <property type="match status" value="1"/>
</dbReference>
<evidence type="ECO:0000259" key="2">
    <source>
        <dbReference type="Pfam" id="PF13635"/>
    </source>
</evidence>
<gene>
    <name evidence="3" type="ORF">MNB_SUP05-SYMBIONT-7-736</name>
</gene>
<accession>A0A1W1E6B3</accession>
<feature type="domain" description="AAA" evidence="1">
    <location>
        <begin position="15"/>
        <end position="131"/>
    </location>
</feature>
<dbReference type="Gene3D" id="3.40.50.300">
    <property type="entry name" value="P-loop containing nucleotide triphosphate hydrolases"/>
    <property type="match status" value="1"/>
</dbReference>
<dbReference type="PANTHER" id="PTHR43566">
    <property type="entry name" value="CONSERVED PROTEIN"/>
    <property type="match status" value="1"/>
</dbReference>
<protein>
    <submittedName>
        <fullName evidence="3">ATPase</fullName>
    </submittedName>
</protein>
<organism evidence="3">
    <name type="scientific">hydrothermal vent metagenome</name>
    <dbReference type="NCBI Taxonomy" id="652676"/>
    <lineage>
        <taxon>unclassified sequences</taxon>
        <taxon>metagenomes</taxon>
        <taxon>ecological metagenomes</taxon>
    </lineage>
</organism>
<evidence type="ECO:0000259" key="1">
    <source>
        <dbReference type="Pfam" id="PF13173"/>
    </source>
</evidence>
<dbReference type="InterPro" id="IPR027417">
    <property type="entry name" value="P-loop_NTPase"/>
</dbReference>
<reference evidence="3" key="1">
    <citation type="submission" date="2016-10" db="EMBL/GenBank/DDBJ databases">
        <authorList>
            <person name="de Groot N.N."/>
        </authorList>
    </citation>
    <scope>NUCLEOTIDE SEQUENCE</scope>
</reference>
<dbReference type="InterPro" id="IPR041682">
    <property type="entry name" value="AAA_14"/>
</dbReference>
<dbReference type="InterPro" id="IPR025420">
    <property type="entry name" value="DUF4143"/>
</dbReference>
<sequence length="376" mass="43513">MDRIQTQKITQDLTRKMVFLTGSRQVGKTSLALSLTKKIQPSLYLNYDNFEHRAQIQQMNWLPSVKFLVLDELHKMPDWKNYLKGLYDTKLEHLQILVTGSARLETFRQTGDSLAGRFFRHRLNPFSLVELQAAGELNEDSIEQLITRGGFPEPFLAQSMADANRWRLQYIDGLIRTDILDFEQIHDFKTIQLLLELLRTRIGSPLSYASLARDLACAPNTVKRYIEIFEALMIVFKVTPYHKNIGRSLLKESKVYFFDNGMVKGDDGVKFENFVAISLLKHLQAVEDYQGIRTKLSYIRTKDKKEIDFALVVDNEIESVIEVKLSDTKLSPSLLYFQKKYQFPKAIQLVKNIRNERLESSIEVRNATAFLSTLSM</sequence>
<feature type="domain" description="DUF4143" evidence="2">
    <location>
        <begin position="177"/>
        <end position="326"/>
    </location>
</feature>
<name>A0A1W1E6B3_9ZZZZ</name>
<dbReference type="EMBL" id="FPIA01000142">
    <property type="protein sequence ID" value="SFV89306.1"/>
    <property type="molecule type" value="Genomic_DNA"/>
</dbReference>
<dbReference type="Pfam" id="PF13635">
    <property type="entry name" value="DUF4143"/>
    <property type="match status" value="1"/>
</dbReference>
<dbReference type="PANTHER" id="PTHR43566:SF1">
    <property type="entry name" value="AAA+ ATPASE DOMAIN-CONTAINING PROTEIN"/>
    <property type="match status" value="1"/>
</dbReference>
<proteinExistence type="predicted"/>
<dbReference type="SUPFAM" id="SSF52540">
    <property type="entry name" value="P-loop containing nucleoside triphosphate hydrolases"/>
    <property type="match status" value="1"/>
</dbReference>
<dbReference type="AlphaFoldDB" id="A0A1W1E6B3"/>
<evidence type="ECO:0000313" key="3">
    <source>
        <dbReference type="EMBL" id="SFV89306.1"/>
    </source>
</evidence>